<sequence>MTHKAFRYEQVVNKIEEIIFGLQLQPGDKVPSVRKVSGDLKVSLTTVNQAYNILEAKGLISPRAKSGYYISSWSKNTIKRTDNGFLLLPEDVAVNTMATTMIRNTRKYGVINFSSLSPVNEFLPITRLNKALNAAMKDSDNQNFQYTFPEGHPALIKQISLHSMDWPRSLPMDEIQVTNGCMEAISLCLDAVTKAGDIVAIESPVYAGILQALESKGLKALGISVDPQTGINLDELELALNTHRIAAVICMPVCQNPMGTSMPEGNKIRLVNMLATKNIPLIEDDALGDLHFATSRPLPAKAYDEHQNVMYCSSFSKSLSPGFRIGWVSAGKYHSQVEKLKFAINISTNTLFQDTLSRYMENGHFNAHLKSLRANVQRQMVKYRNAILKYFPENISMSNPKGGYSLWLELPGKVNALDLQRQALRQGIGFCPGHIFSAGKGFPNFIRINCCPLWTSRIDDALKTLGHIVSSLS</sequence>
<dbReference type="InterPro" id="IPR036390">
    <property type="entry name" value="WH_DNA-bd_sf"/>
</dbReference>
<proteinExistence type="inferred from homology"/>
<dbReference type="EMBL" id="JACWMW010000002">
    <property type="protein sequence ID" value="MBD1385926.1"/>
    <property type="molecule type" value="Genomic_DNA"/>
</dbReference>
<dbReference type="InterPro" id="IPR015422">
    <property type="entry name" value="PyrdxlP-dep_Trfase_small"/>
</dbReference>
<name>A0ABR7X5S1_9SPHI</name>
<evidence type="ECO:0000256" key="5">
    <source>
        <dbReference type="ARBA" id="ARBA00023163"/>
    </source>
</evidence>
<dbReference type="Gene3D" id="1.10.10.10">
    <property type="entry name" value="Winged helix-like DNA-binding domain superfamily/Winged helix DNA-binding domain"/>
    <property type="match status" value="1"/>
</dbReference>
<evidence type="ECO:0000259" key="6">
    <source>
        <dbReference type="PROSITE" id="PS50949"/>
    </source>
</evidence>
<dbReference type="InterPro" id="IPR036388">
    <property type="entry name" value="WH-like_DNA-bd_sf"/>
</dbReference>
<dbReference type="GO" id="GO:0008483">
    <property type="term" value="F:transaminase activity"/>
    <property type="evidence" value="ECO:0007669"/>
    <property type="project" value="UniProtKB-KW"/>
</dbReference>
<dbReference type="Pfam" id="PF00155">
    <property type="entry name" value="Aminotran_1_2"/>
    <property type="match status" value="1"/>
</dbReference>
<evidence type="ECO:0000313" key="7">
    <source>
        <dbReference type="EMBL" id="MBD1385926.1"/>
    </source>
</evidence>
<dbReference type="Pfam" id="PF00392">
    <property type="entry name" value="GntR"/>
    <property type="match status" value="1"/>
</dbReference>
<organism evidence="7 8">
    <name type="scientific">Mucilaginibacter rigui</name>
    <dbReference type="NCBI Taxonomy" id="534635"/>
    <lineage>
        <taxon>Bacteria</taxon>
        <taxon>Pseudomonadati</taxon>
        <taxon>Bacteroidota</taxon>
        <taxon>Sphingobacteriia</taxon>
        <taxon>Sphingobacteriales</taxon>
        <taxon>Sphingobacteriaceae</taxon>
        <taxon>Mucilaginibacter</taxon>
    </lineage>
</organism>
<keyword evidence="7" id="KW-0032">Aminotransferase</keyword>
<dbReference type="CDD" id="cd07377">
    <property type="entry name" value="WHTH_GntR"/>
    <property type="match status" value="1"/>
</dbReference>
<dbReference type="Gene3D" id="3.40.640.10">
    <property type="entry name" value="Type I PLP-dependent aspartate aminotransferase-like (Major domain)"/>
    <property type="match status" value="1"/>
</dbReference>
<feature type="domain" description="HTH gntR-type" evidence="6">
    <location>
        <begin position="5"/>
        <end position="73"/>
    </location>
</feature>
<dbReference type="CDD" id="cd00609">
    <property type="entry name" value="AAT_like"/>
    <property type="match status" value="1"/>
</dbReference>
<evidence type="ECO:0000256" key="1">
    <source>
        <dbReference type="ARBA" id="ARBA00005384"/>
    </source>
</evidence>
<reference evidence="7 8" key="1">
    <citation type="submission" date="2020-09" db="EMBL/GenBank/DDBJ databases">
        <title>Novel species of Mucilaginibacter isolated from a glacier on the Tibetan Plateau.</title>
        <authorList>
            <person name="Liu Q."/>
            <person name="Xin Y.-H."/>
        </authorList>
    </citation>
    <scope>NUCLEOTIDE SEQUENCE [LARGE SCALE GENOMIC DNA]</scope>
    <source>
        <strain evidence="7 8">CGMCC 1.13878</strain>
    </source>
</reference>
<dbReference type="InterPro" id="IPR004839">
    <property type="entry name" value="Aminotransferase_I/II_large"/>
</dbReference>
<dbReference type="RefSeq" id="WP_191175774.1">
    <property type="nucleotide sequence ID" value="NZ_JACWMW010000002.1"/>
</dbReference>
<dbReference type="PANTHER" id="PTHR46577:SF2">
    <property type="entry name" value="TRANSCRIPTIONAL REGULATORY PROTEIN"/>
    <property type="match status" value="1"/>
</dbReference>
<dbReference type="InterPro" id="IPR051446">
    <property type="entry name" value="HTH_trans_reg/aminotransferase"/>
</dbReference>
<dbReference type="PROSITE" id="PS50949">
    <property type="entry name" value="HTH_GNTR"/>
    <property type="match status" value="1"/>
</dbReference>
<protein>
    <submittedName>
        <fullName evidence="7">PLP-dependent aminotransferase family protein</fullName>
    </submittedName>
</protein>
<keyword evidence="8" id="KW-1185">Reference proteome</keyword>
<dbReference type="InterPro" id="IPR015424">
    <property type="entry name" value="PyrdxlP-dep_Trfase"/>
</dbReference>
<comment type="similarity">
    <text evidence="1">In the C-terminal section; belongs to the class-I pyridoxal-phosphate-dependent aminotransferase family.</text>
</comment>
<dbReference type="SUPFAM" id="SSF53383">
    <property type="entry name" value="PLP-dependent transferases"/>
    <property type="match status" value="1"/>
</dbReference>
<evidence type="ECO:0000256" key="4">
    <source>
        <dbReference type="ARBA" id="ARBA00023125"/>
    </source>
</evidence>
<evidence type="ECO:0000256" key="2">
    <source>
        <dbReference type="ARBA" id="ARBA00022898"/>
    </source>
</evidence>
<dbReference type="SUPFAM" id="SSF46785">
    <property type="entry name" value="Winged helix' DNA-binding domain"/>
    <property type="match status" value="1"/>
</dbReference>
<keyword evidence="4" id="KW-0238">DNA-binding</keyword>
<dbReference type="Proteomes" id="UP000618754">
    <property type="component" value="Unassembled WGS sequence"/>
</dbReference>
<evidence type="ECO:0000256" key="3">
    <source>
        <dbReference type="ARBA" id="ARBA00023015"/>
    </source>
</evidence>
<accession>A0ABR7X5S1</accession>
<dbReference type="InterPro" id="IPR015421">
    <property type="entry name" value="PyrdxlP-dep_Trfase_major"/>
</dbReference>
<keyword evidence="7" id="KW-0808">Transferase</keyword>
<keyword evidence="2" id="KW-0663">Pyridoxal phosphate</keyword>
<keyword evidence="5" id="KW-0804">Transcription</keyword>
<keyword evidence="3" id="KW-0805">Transcription regulation</keyword>
<dbReference type="PANTHER" id="PTHR46577">
    <property type="entry name" value="HTH-TYPE TRANSCRIPTIONAL REGULATORY PROTEIN GABR"/>
    <property type="match status" value="1"/>
</dbReference>
<dbReference type="InterPro" id="IPR000524">
    <property type="entry name" value="Tscrpt_reg_HTH_GntR"/>
</dbReference>
<dbReference type="Gene3D" id="3.90.1150.10">
    <property type="entry name" value="Aspartate Aminotransferase, domain 1"/>
    <property type="match status" value="1"/>
</dbReference>
<evidence type="ECO:0000313" key="8">
    <source>
        <dbReference type="Proteomes" id="UP000618754"/>
    </source>
</evidence>
<gene>
    <name evidence="7" type="ORF">IDJ75_11595</name>
</gene>
<comment type="caution">
    <text evidence="7">The sequence shown here is derived from an EMBL/GenBank/DDBJ whole genome shotgun (WGS) entry which is preliminary data.</text>
</comment>
<dbReference type="SMART" id="SM00345">
    <property type="entry name" value="HTH_GNTR"/>
    <property type="match status" value="1"/>
</dbReference>